<name>A0A1H9ZAZ5_THASX</name>
<dbReference type="EMBL" id="FOHK01000002">
    <property type="protein sequence ID" value="SES78634.1"/>
    <property type="molecule type" value="Genomic_DNA"/>
</dbReference>
<organism evidence="1 2">
    <name type="scientific">Thalassotalea agarivorans</name>
    <name type="common">Thalassomonas agarivorans</name>
    <dbReference type="NCBI Taxonomy" id="349064"/>
    <lineage>
        <taxon>Bacteria</taxon>
        <taxon>Pseudomonadati</taxon>
        <taxon>Pseudomonadota</taxon>
        <taxon>Gammaproteobacteria</taxon>
        <taxon>Alteromonadales</taxon>
        <taxon>Colwelliaceae</taxon>
        <taxon>Thalassotalea</taxon>
    </lineage>
</organism>
<reference evidence="1 2" key="1">
    <citation type="submission" date="2016-10" db="EMBL/GenBank/DDBJ databases">
        <authorList>
            <person name="de Groot N.N."/>
        </authorList>
    </citation>
    <scope>NUCLEOTIDE SEQUENCE [LARGE SCALE GENOMIC DNA]</scope>
    <source>
        <strain evidence="1 2">DSM 19706</strain>
    </source>
</reference>
<evidence type="ECO:0000313" key="2">
    <source>
        <dbReference type="Proteomes" id="UP000199308"/>
    </source>
</evidence>
<accession>A0A1H9ZAZ5</accession>
<gene>
    <name evidence="1" type="ORF">SAMN05660429_00382</name>
</gene>
<dbReference type="AlphaFoldDB" id="A0A1H9ZAZ5"/>
<sequence>MLRKFTALVMTLKFEIKFVKSTQKFGIYMNIFNLAETLTEHWSPKIIASVNDQYIKLAKS</sequence>
<protein>
    <submittedName>
        <fullName evidence="1">Uncharacterized protein</fullName>
    </submittedName>
</protein>
<dbReference type="STRING" id="349064.SAMN05660429_00382"/>
<proteinExistence type="predicted"/>
<evidence type="ECO:0000313" key="1">
    <source>
        <dbReference type="EMBL" id="SES78634.1"/>
    </source>
</evidence>
<keyword evidence="2" id="KW-1185">Reference proteome</keyword>
<dbReference type="Proteomes" id="UP000199308">
    <property type="component" value="Unassembled WGS sequence"/>
</dbReference>